<feature type="domain" description="Major facilitator superfamily (MFS) profile" evidence="10">
    <location>
        <begin position="20"/>
        <end position="438"/>
    </location>
</feature>
<feature type="transmembrane region" description="Helical" evidence="9">
    <location>
        <begin position="157"/>
        <end position="176"/>
    </location>
</feature>
<dbReference type="EMBL" id="JBAWKB010000007">
    <property type="protein sequence ID" value="MFH6773130.1"/>
    <property type="molecule type" value="Genomic_DNA"/>
</dbReference>
<evidence type="ECO:0000256" key="8">
    <source>
        <dbReference type="RuleBase" id="RU003755"/>
    </source>
</evidence>
<proteinExistence type="inferred from homology"/>
<comment type="subcellular location">
    <subcellularLocation>
        <location evidence="1">Cell membrane</location>
        <topology evidence="1">Multi-pass membrane protein</topology>
    </subcellularLocation>
    <subcellularLocation>
        <location evidence="8">Membrane</location>
        <topology evidence="8">Multi-pass membrane protein</topology>
    </subcellularLocation>
</comment>
<feature type="transmembrane region" description="Helical" evidence="9">
    <location>
        <begin position="95"/>
        <end position="112"/>
    </location>
</feature>
<evidence type="ECO:0000256" key="9">
    <source>
        <dbReference type="SAM" id="Phobius"/>
    </source>
</evidence>
<dbReference type="PANTHER" id="PTHR23517">
    <property type="entry name" value="RESISTANCE PROTEIN MDTM, PUTATIVE-RELATED-RELATED"/>
    <property type="match status" value="1"/>
</dbReference>
<feature type="transmembrane region" description="Helical" evidence="9">
    <location>
        <begin position="413"/>
        <end position="433"/>
    </location>
</feature>
<comment type="similarity">
    <text evidence="8">Belongs to the major facilitator superfamily. Proton-dependent oligopeptide transporter (POT/PTR) (TC 2.A.17) family.</text>
</comment>
<keyword evidence="12" id="KW-1185">Reference proteome</keyword>
<feature type="transmembrane region" description="Helical" evidence="9">
    <location>
        <begin position="382"/>
        <end position="401"/>
    </location>
</feature>
<keyword evidence="5" id="KW-0571">Peptide transport</keyword>
<feature type="transmembrane region" description="Helical" evidence="9">
    <location>
        <begin position="316"/>
        <end position="336"/>
    </location>
</feature>
<accession>A0ABW7N2U2</accession>
<reference evidence="11 12" key="1">
    <citation type="submission" date="2024-02" db="EMBL/GenBank/DDBJ databases">
        <title>A Gaetbulibacter species isolated from tidal flats and genomic insights of their niches.</title>
        <authorList>
            <person name="Ye Y."/>
        </authorList>
    </citation>
    <scope>NUCLEOTIDE SEQUENCE [LARGE SCALE GENOMIC DNA]</scope>
    <source>
        <strain evidence="11 12">KYW382</strain>
    </source>
</reference>
<feature type="transmembrane region" description="Helical" evidence="9">
    <location>
        <begin position="67"/>
        <end position="86"/>
    </location>
</feature>
<evidence type="ECO:0000256" key="1">
    <source>
        <dbReference type="ARBA" id="ARBA00004651"/>
    </source>
</evidence>
<evidence type="ECO:0000256" key="2">
    <source>
        <dbReference type="ARBA" id="ARBA00022448"/>
    </source>
</evidence>
<dbReference type="CDD" id="cd17346">
    <property type="entry name" value="MFS_DtpA_like"/>
    <property type="match status" value="1"/>
</dbReference>
<name>A0ABW7N2U2_9FLAO</name>
<gene>
    <name evidence="11" type="ORF">V8G58_14395</name>
</gene>
<dbReference type="PANTHER" id="PTHR23517:SF15">
    <property type="entry name" value="PROTON-DEPENDENT OLIGOPEPTIDE FAMILY TRANSPORT PROTEIN"/>
    <property type="match status" value="1"/>
</dbReference>
<feature type="transmembrane region" description="Helical" evidence="9">
    <location>
        <begin position="348"/>
        <end position="370"/>
    </location>
</feature>
<dbReference type="InterPro" id="IPR020846">
    <property type="entry name" value="MFS_dom"/>
</dbReference>
<keyword evidence="3" id="KW-1003">Cell membrane</keyword>
<evidence type="ECO:0000313" key="11">
    <source>
        <dbReference type="EMBL" id="MFH6773130.1"/>
    </source>
</evidence>
<dbReference type="SUPFAM" id="SSF103473">
    <property type="entry name" value="MFS general substrate transporter"/>
    <property type="match status" value="1"/>
</dbReference>
<dbReference type="PROSITE" id="PS50850">
    <property type="entry name" value="MFS"/>
    <property type="match status" value="1"/>
</dbReference>
<dbReference type="InterPro" id="IPR000109">
    <property type="entry name" value="POT_fam"/>
</dbReference>
<dbReference type="Pfam" id="PF00854">
    <property type="entry name" value="PTR2"/>
    <property type="match status" value="2"/>
</dbReference>
<feature type="transmembrane region" description="Helical" evidence="9">
    <location>
        <begin position="182"/>
        <end position="202"/>
    </location>
</feature>
<feature type="transmembrane region" description="Helical" evidence="9">
    <location>
        <begin position="118"/>
        <end position="136"/>
    </location>
</feature>
<evidence type="ECO:0000259" key="10">
    <source>
        <dbReference type="PROSITE" id="PS50850"/>
    </source>
</evidence>
<evidence type="ECO:0000313" key="12">
    <source>
        <dbReference type="Proteomes" id="UP001610100"/>
    </source>
</evidence>
<keyword evidence="5" id="KW-0653">Protein transport</keyword>
<dbReference type="InterPro" id="IPR018456">
    <property type="entry name" value="PTR2_symporter_CS"/>
</dbReference>
<evidence type="ECO:0000256" key="4">
    <source>
        <dbReference type="ARBA" id="ARBA00022692"/>
    </source>
</evidence>
<evidence type="ECO:0000256" key="3">
    <source>
        <dbReference type="ARBA" id="ARBA00022475"/>
    </source>
</evidence>
<keyword evidence="4 8" id="KW-0812">Transmembrane</keyword>
<keyword evidence="7 9" id="KW-0472">Membrane</keyword>
<protein>
    <submittedName>
        <fullName evidence="11">Peptide MFS transporter</fullName>
    </submittedName>
</protein>
<evidence type="ECO:0000256" key="6">
    <source>
        <dbReference type="ARBA" id="ARBA00022989"/>
    </source>
</evidence>
<dbReference type="PROSITE" id="PS01023">
    <property type="entry name" value="PTR2_2"/>
    <property type="match status" value="1"/>
</dbReference>
<dbReference type="InterPro" id="IPR050171">
    <property type="entry name" value="MFS_Transporters"/>
</dbReference>
<feature type="transmembrane region" description="Helical" evidence="9">
    <location>
        <begin position="238"/>
        <end position="255"/>
    </location>
</feature>
<organism evidence="11 12">
    <name type="scientific">Gaetbulibacter aestuarii</name>
    <dbReference type="NCBI Taxonomy" id="1502358"/>
    <lineage>
        <taxon>Bacteria</taxon>
        <taxon>Pseudomonadati</taxon>
        <taxon>Bacteroidota</taxon>
        <taxon>Flavobacteriia</taxon>
        <taxon>Flavobacteriales</taxon>
        <taxon>Flavobacteriaceae</taxon>
        <taxon>Gaetbulibacter</taxon>
    </lineage>
</organism>
<dbReference type="NCBIfam" id="TIGR00924">
    <property type="entry name" value="yjdL_sub1_fam"/>
    <property type="match status" value="2"/>
</dbReference>
<comment type="caution">
    <text evidence="11">The sequence shown here is derived from an EMBL/GenBank/DDBJ whole genome shotgun (WGS) entry which is preliminary data.</text>
</comment>
<keyword evidence="2 8" id="KW-0813">Transport</keyword>
<feature type="transmembrane region" description="Helical" evidence="9">
    <location>
        <begin position="283"/>
        <end position="304"/>
    </location>
</feature>
<keyword evidence="6 9" id="KW-1133">Transmembrane helix</keyword>
<sequence>MATISAKQAHQKELFGHPVGLYILFFTEMWERFSYYGMRAILVLYLVQSTQDANAGLGWTTGEALALYGWYTMLVYVMSIPGGWIADKYLGQKKSVLYGGILLVAGHSILAVEQMWAFYTGLGLIIAGVGMLKPNISTMVGGLYKKGDIRRDKGFTIFYIGINVGAFLSGLIVGYVGEVHGWHYGFGLAGIGMALGLIQYIAGQKYLKHVGNNLGSSIDEEEKAAMKRPLNKAEKDRVVVLFISFLLVVVFWGAFEQAGGLMNIYTSEKTNRMLLGWEVPASWFQSLNSMFIILLGTTVASYWAKRKLKGKVATSLFKMIIGLIIMGSGFFFMTAASAQYQATGSSAMYWLVLAYLFHTVGELCLSPVALSYITKLAPLKYASLMMGIYFAVTGFGNKIAGLLGEASESLGEYTIFTGIAVFCISFGLLVMVFRKKLEGLTHGAEDDEHEMHDDE</sequence>
<dbReference type="Proteomes" id="UP001610100">
    <property type="component" value="Unassembled WGS sequence"/>
</dbReference>
<evidence type="ECO:0000256" key="7">
    <source>
        <dbReference type="ARBA" id="ARBA00023136"/>
    </source>
</evidence>
<dbReference type="RefSeq" id="WP_344742362.1">
    <property type="nucleotide sequence ID" value="NZ_BAABAY010000008.1"/>
</dbReference>
<dbReference type="InterPro" id="IPR036259">
    <property type="entry name" value="MFS_trans_sf"/>
</dbReference>
<dbReference type="InterPro" id="IPR005279">
    <property type="entry name" value="Dipep/tripep_permease"/>
</dbReference>
<evidence type="ECO:0000256" key="5">
    <source>
        <dbReference type="ARBA" id="ARBA00022856"/>
    </source>
</evidence>
<dbReference type="Gene3D" id="1.20.1250.20">
    <property type="entry name" value="MFS general substrate transporter like domains"/>
    <property type="match status" value="2"/>
</dbReference>